<dbReference type="SUPFAM" id="SSF53187">
    <property type="entry name" value="Zn-dependent exopeptidases"/>
    <property type="match status" value="1"/>
</dbReference>
<evidence type="ECO:0000313" key="8">
    <source>
        <dbReference type="EMBL" id="AKI97808.1"/>
    </source>
</evidence>
<keyword evidence="6" id="KW-0482">Metalloprotease</keyword>
<keyword evidence="5" id="KW-0862">Zinc</keyword>
<dbReference type="KEGG" id="kpf:IX53_08300"/>
<dbReference type="InterPro" id="IPR000834">
    <property type="entry name" value="Peptidase_M14"/>
</dbReference>
<proteinExistence type="inferred from homology"/>
<keyword evidence="9" id="KW-1185">Reference proteome</keyword>
<dbReference type="PANTHER" id="PTHR11705">
    <property type="entry name" value="PROTEASE FAMILY M14 CARBOXYPEPTIDASE A,B"/>
    <property type="match status" value="1"/>
</dbReference>
<dbReference type="Pfam" id="PF00246">
    <property type="entry name" value="Peptidase_M14"/>
    <property type="match status" value="1"/>
</dbReference>
<dbReference type="Gene3D" id="3.40.630.10">
    <property type="entry name" value="Zn peptidases"/>
    <property type="match status" value="1"/>
</dbReference>
<comment type="similarity">
    <text evidence="2">Belongs to the peptidase M14 family.</text>
</comment>
<accession>A0A0G2ZG71</accession>
<dbReference type="PATRIC" id="fig|1330330.3.peg.1684"/>
<dbReference type="GO" id="GO:0005615">
    <property type="term" value="C:extracellular space"/>
    <property type="evidence" value="ECO:0007669"/>
    <property type="project" value="TreeGrafter"/>
</dbReference>
<keyword evidence="4" id="KW-0378">Hydrolase</keyword>
<dbReference type="GO" id="GO:0006508">
    <property type="term" value="P:proteolysis"/>
    <property type="evidence" value="ECO:0007669"/>
    <property type="project" value="UniProtKB-KW"/>
</dbReference>
<dbReference type="GO" id="GO:0004181">
    <property type="term" value="F:metallocarboxypeptidase activity"/>
    <property type="evidence" value="ECO:0007669"/>
    <property type="project" value="InterPro"/>
</dbReference>
<evidence type="ECO:0000256" key="3">
    <source>
        <dbReference type="ARBA" id="ARBA00022670"/>
    </source>
</evidence>
<dbReference type="OrthoDB" id="40610at2"/>
<evidence type="ECO:0000256" key="4">
    <source>
        <dbReference type="ARBA" id="ARBA00022801"/>
    </source>
</evidence>
<evidence type="ECO:0000313" key="9">
    <source>
        <dbReference type="Proteomes" id="UP000035159"/>
    </source>
</evidence>
<dbReference type="EMBL" id="CP011232">
    <property type="protein sequence ID" value="AKI97808.1"/>
    <property type="molecule type" value="Genomic_DNA"/>
</dbReference>
<protein>
    <recommendedName>
        <fullName evidence="7">Peptidase M14 domain-containing protein</fullName>
    </recommendedName>
</protein>
<comment type="cofactor">
    <cofactor evidence="1">
        <name>Zn(2+)</name>
        <dbReference type="ChEBI" id="CHEBI:29105"/>
    </cofactor>
</comment>
<evidence type="ECO:0000259" key="7">
    <source>
        <dbReference type="SMART" id="SM00631"/>
    </source>
</evidence>
<dbReference type="SMART" id="SM00631">
    <property type="entry name" value="Zn_pept"/>
    <property type="match status" value="1"/>
</dbReference>
<evidence type="ECO:0000256" key="2">
    <source>
        <dbReference type="ARBA" id="ARBA00005988"/>
    </source>
</evidence>
<gene>
    <name evidence="8" type="ORF">IX53_08300</name>
</gene>
<dbReference type="GO" id="GO:0008270">
    <property type="term" value="F:zinc ion binding"/>
    <property type="evidence" value="ECO:0007669"/>
    <property type="project" value="InterPro"/>
</dbReference>
<feature type="domain" description="Peptidase M14" evidence="7">
    <location>
        <begin position="17"/>
        <end position="239"/>
    </location>
</feature>
<evidence type="ECO:0000256" key="5">
    <source>
        <dbReference type="ARBA" id="ARBA00022833"/>
    </source>
</evidence>
<organism evidence="8 9">
    <name type="scientific">Kosmotoga pacifica</name>
    <dbReference type="NCBI Taxonomy" id="1330330"/>
    <lineage>
        <taxon>Bacteria</taxon>
        <taxon>Thermotogati</taxon>
        <taxon>Thermotogota</taxon>
        <taxon>Thermotogae</taxon>
        <taxon>Kosmotogales</taxon>
        <taxon>Kosmotogaceae</taxon>
        <taxon>Kosmotoga</taxon>
    </lineage>
</organism>
<keyword evidence="3" id="KW-0645">Protease</keyword>
<dbReference type="AlphaFoldDB" id="A0A0G2ZG71"/>
<name>A0A0G2ZG71_9BACT</name>
<sequence>MNIIKKIIEGVPDYNQFMSVAELNESSKQLRDKYPGLVELLEIGTSKDGEPIYALKIGSGNKKALLYGFPHPNEPVGSVMLDYLSWKLAEDEEFRNIFDFTWYIVKVADVEGAKLNEGWFKNPYSFREYVYNYYRPAGNEQVEWAFPIEYKSLKFDKPIPETRALMKIIEEAKPDFIYSLHNAGFGGVYYYITEEAHILYPIYEKAAKDRNVPLSLGEPEIAYAKKLDEAVFIMPTTEDSYDYYEKYSNVDPANIIMSGECSFGYARKFNPKLFELVCEVPYYYDERVQDTKETDRSRRELVLASLNSNHEDMQTLKGILEQVKPKISVHTKFQDALEYFIEVSEKSFDAAVKWAKTAEELNRNATISEKFDNELVNKSYGLFKWGMLYRMIMVNYEVNKDPILAKTAEKVKTLIDERIEKLEQQMNFNVIPIRKLVQIQLTAGLYSALYMQGR</sequence>
<dbReference type="Proteomes" id="UP000035159">
    <property type="component" value="Chromosome"/>
</dbReference>
<reference evidence="8 9" key="1">
    <citation type="submission" date="2015-04" db="EMBL/GenBank/DDBJ databases">
        <title>Complete Genome Sequence of Kosmotoga pacifica SLHLJ1.</title>
        <authorList>
            <person name="Jiang L.J."/>
            <person name="Shao Z.Z."/>
            <person name="Jebbar M."/>
        </authorList>
    </citation>
    <scope>NUCLEOTIDE SEQUENCE [LARGE SCALE GENOMIC DNA]</scope>
    <source>
        <strain evidence="8 9">SLHLJ1</strain>
    </source>
</reference>
<evidence type="ECO:0000256" key="1">
    <source>
        <dbReference type="ARBA" id="ARBA00001947"/>
    </source>
</evidence>
<dbReference type="PANTHER" id="PTHR11705:SF143">
    <property type="entry name" value="SLL0236 PROTEIN"/>
    <property type="match status" value="1"/>
</dbReference>
<dbReference type="RefSeq" id="WP_047754943.1">
    <property type="nucleotide sequence ID" value="NZ_CASWEU010000003.1"/>
</dbReference>
<dbReference type="STRING" id="1330330.IX53_08300"/>
<evidence type="ECO:0000256" key="6">
    <source>
        <dbReference type="ARBA" id="ARBA00023049"/>
    </source>
</evidence>